<keyword evidence="4" id="KW-1185">Reference proteome</keyword>
<proteinExistence type="inferred from homology"/>
<protein>
    <submittedName>
        <fullName evidence="3">Type II toxin-antitoxin system RelE/ParE family toxin</fullName>
    </submittedName>
</protein>
<comment type="caution">
    <text evidence="3">The sequence shown here is derived from an EMBL/GenBank/DDBJ whole genome shotgun (WGS) entry which is preliminary data.</text>
</comment>
<evidence type="ECO:0000313" key="4">
    <source>
        <dbReference type="Proteomes" id="UP000268623"/>
    </source>
</evidence>
<comment type="similarity">
    <text evidence="1">Belongs to the RelE toxin family.</text>
</comment>
<reference evidence="3 4" key="1">
    <citation type="submission" date="2018-08" db="EMBL/GenBank/DDBJ databases">
        <title>Genome sequence of Methylocystis hirsuta CSC1, a methanotroph able to accumulate PHAs.</title>
        <authorList>
            <person name="Bordel S."/>
            <person name="Rodriguez E."/>
            <person name="Gancedo J."/>
            <person name="Munoz R."/>
        </authorList>
    </citation>
    <scope>NUCLEOTIDE SEQUENCE [LARGE SCALE GENOMIC DNA]</scope>
    <source>
        <strain evidence="3 4">CSC1</strain>
    </source>
</reference>
<dbReference type="PANTHER" id="PTHR33755">
    <property type="entry name" value="TOXIN PARE1-RELATED"/>
    <property type="match status" value="1"/>
</dbReference>
<dbReference type="Proteomes" id="UP000268623">
    <property type="component" value="Unassembled WGS sequence"/>
</dbReference>
<sequence>MSRQTRLRLTDTAEADLAEIWAYIAADSESAATHLLDKFKATCARLLDFPSSGASRDRLARGLRVVFQGNYAVYYTLAESEIIIVRILHSARDPAVIAEHGSFFVR</sequence>
<dbReference type="AlphaFoldDB" id="A0A3M9XJN0"/>
<dbReference type="OrthoDB" id="8369899at2"/>
<dbReference type="Gene3D" id="3.30.2310.20">
    <property type="entry name" value="RelE-like"/>
    <property type="match status" value="1"/>
</dbReference>
<evidence type="ECO:0000256" key="1">
    <source>
        <dbReference type="ARBA" id="ARBA00006226"/>
    </source>
</evidence>
<dbReference type="InterPro" id="IPR035093">
    <property type="entry name" value="RelE/ParE_toxin_dom_sf"/>
</dbReference>
<organism evidence="3 4">
    <name type="scientific">Methylocystis hirsuta</name>
    <dbReference type="NCBI Taxonomy" id="369798"/>
    <lineage>
        <taxon>Bacteria</taxon>
        <taxon>Pseudomonadati</taxon>
        <taxon>Pseudomonadota</taxon>
        <taxon>Alphaproteobacteria</taxon>
        <taxon>Hyphomicrobiales</taxon>
        <taxon>Methylocystaceae</taxon>
        <taxon>Methylocystis</taxon>
    </lineage>
</organism>
<evidence type="ECO:0000313" key="3">
    <source>
        <dbReference type="EMBL" id="RNJ48379.1"/>
    </source>
</evidence>
<keyword evidence="2" id="KW-1277">Toxin-antitoxin system</keyword>
<dbReference type="EMBL" id="QWDD01000001">
    <property type="protein sequence ID" value="RNJ48379.1"/>
    <property type="molecule type" value="Genomic_DNA"/>
</dbReference>
<name>A0A3M9XJN0_9HYPH</name>
<dbReference type="InterPro" id="IPR007712">
    <property type="entry name" value="RelE/ParE_toxin"/>
</dbReference>
<gene>
    <name evidence="3" type="ORF">D1O30_00805</name>
</gene>
<dbReference type="Pfam" id="PF05016">
    <property type="entry name" value="ParE_toxin"/>
    <property type="match status" value="1"/>
</dbReference>
<evidence type="ECO:0000256" key="2">
    <source>
        <dbReference type="ARBA" id="ARBA00022649"/>
    </source>
</evidence>
<accession>A0A3M9XJN0</accession>
<dbReference type="InterPro" id="IPR051803">
    <property type="entry name" value="TA_system_RelE-like_toxin"/>
</dbReference>